<comment type="catalytic activity">
    <reaction evidence="11">
        <text>6-carboxyhexanoyl-[ACP] + L-alanine + H(+) = (8S)-8-amino-7-oxononanoate + holo-[ACP] + CO2</text>
        <dbReference type="Rhea" id="RHEA:42288"/>
        <dbReference type="Rhea" id="RHEA-COMP:9685"/>
        <dbReference type="Rhea" id="RHEA-COMP:9955"/>
        <dbReference type="ChEBI" id="CHEBI:15378"/>
        <dbReference type="ChEBI" id="CHEBI:16526"/>
        <dbReference type="ChEBI" id="CHEBI:57972"/>
        <dbReference type="ChEBI" id="CHEBI:64479"/>
        <dbReference type="ChEBI" id="CHEBI:78846"/>
        <dbReference type="ChEBI" id="CHEBI:149468"/>
        <dbReference type="EC" id="2.3.1.47"/>
    </reaction>
</comment>
<evidence type="ECO:0000256" key="6">
    <source>
        <dbReference type="ARBA" id="ARBA00022679"/>
    </source>
</evidence>
<evidence type="ECO:0000256" key="7">
    <source>
        <dbReference type="ARBA" id="ARBA00022756"/>
    </source>
</evidence>
<evidence type="ECO:0000313" key="14">
    <source>
        <dbReference type="EMBL" id="SDB90979.1"/>
    </source>
</evidence>
<evidence type="ECO:0000256" key="5">
    <source>
        <dbReference type="ARBA" id="ARBA00013187"/>
    </source>
</evidence>
<dbReference type="EMBL" id="FMYO01000001">
    <property type="protein sequence ID" value="SDB90979.1"/>
    <property type="molecule type" value="Genomic_DNA"/>
</dbReference>
<dbReference type="PANTHER" id="PTHR13693:SF100">
    <property type="entry name" value="8-AMINO-7-OXONONANOATE SYNTHASE"/>
    <property type="match status" value="1"/>
</dbReference>
<dbReference type="AlphaFoldDB" id="A0A1G6H9K6"/>
<feature type="domain" description="Aminotransferase class I/classII large" evidence="13">
    <location>
        <begin position="54"/>
        <end position="398"/>
    </location>
</feature>
<dbReference type="EC" id="2.3.1.47" evidence="5"/>
<dbReference type="RefSeq" id="WP_092818875.1">
    <property type="nucleotide sequence ID" value="NZ_BAABKJ010000005.1"/>
</dbReference>
<dbReference type="OrthoDB" id="9807157at2"/>
<dbReference type="InterPro" id="IPR004839">
    <property type="entry name" value="Aminotransferase_I/II_large"/>
</dbReference>
<dbReference type="Gene3D" id="3.40.640.10">
    <property type="entry name" value="Type I PLP-dependent aspartate aminotransferase-like (Major domain)"/>
    <property type="match status" value="1"/>
</dbReference>
<dbReference type="InterPro" id="IPR015421">
    <property type="entry name" value="PyrdxlP-dep_Trfase_major"/>
</dbReference>
<evidence type="ECO:0000256" key="12">
    <source>
        <dbReference type="RuleBase" id="RU003693"/>
    </source>
</evidence>
<dbReference type="GO" id="GO:0009102">
    <property type="term" value="P:biotin biosynthetic process"/>
    <property type="evidence" value="ECO:0007669"/>
    <property type="project" value="UniProtKB-KW"/>
</dbReference>
<comment type="subunit">
    <text evidence="4">Homodimer.</text>
</comment>
<evidence type="ECO:0000256" key="11">
    <source>
        <dbReference type="ARBA" id="ARBA00047715"/>
    </source>
</evidence>
<comment type="cofactor">
    <cofactor evidence="1 12">
        <name>pyridoxal 5'-phosphate</name>
        <dbReference type="ChEBI" id="CHEBI:597326"/>
    </cofactor>
</comment>
<dbReference type="InterPro" id="IPR001917">
    <property type="entry name" value="Aminotrans_II_pyridoxalP_BS"/>
</dbReference>
<dbReference type="SUPFAM" id="SSF53383">
    <property type="entry name" value="PLP-dependent transferases"/>
    <property type="match status" value="1"/>
</dbReference>
<evidence type="ECO:0000256" key="3">
    <source>
        <dbReference type="ARBA" id="ARBA00010008"/>
    </source>
</evidence>
<dbReference type="Pfam" id="PF00155">
    <property type="entry name" value="Aminotran_1_2"/>
    <property type="match status" value="1"/>
</dbReference>
<evidence type="ECO:0000256" key="2">
    <source>
        <dbReference type="ARBA" id="ARBA00004746"/>
    </source>
</evidence>
<dbReference type="Gene3D" id="3.90.1150.10">
    <property type="entry name" value="Aspartate Aminotransferase, domain 1"/>
    <property type="match status" value="1"/>
</dbReference>
<dbReference type="InterPro" id="IPR015424">
    <property type="entry name" value="PyrdxlP-dep_Trfase"/>
</dbReference>
<dbReference type="STRING" id="1226327.SAMN05421732_101862"/>
<protein>
    <recommendedName>
        <fullName evidence="5">8-amino-7-oxononanoate synthase</fullName>
        <ecNumber evidence="5">2.3.1.47</ecNumber>
    </recommendedName>
    <alternativeName>
        <fullName evidence="9">7-keto-8-amino-pelargonic acid synthase</fullName>
    </alternativeName>
    <alternativeName>
        <fullName evidence="10">8-amino-7-ketopelargonate synthase</fullName>
    </alternativeName>
</protein>
<dbReference type="GO" id="GO:0008710">
    <property type="term" value="F:8-amino-7-oxononanoate synthase activity"/>
    <property type="evidence" value="ECO:0007669"/>
    <property type="project" value="UniProtKB-EC"/>
</dbReference>
<dbReference type="GO" id="GO:0030170">
    <property type="term" value="F:pyridoxal phosphate binding"/>
    <property type="evidence" value="ECO:0007669"/>
    <property type="project" value="InterPro"/>
</dbReference>
<accession>A0A1G6H9K6</accession>
<evidence type="ECO:0000256" key="4">
    <source>
        <dbReference type="ARBA" id="ARBA00011738"/>
    </source>
</evidence>
<keyword evidence="15" id="KW-1185">Reference proteome</keyword>
<evidence type="ECO:0000259" key="13">
    <source>
        <dbReference type="Pfam" id="PF00155"/>
    </source>
</evidence>
<evidence type="ECO:0000256" key="8">
    <source>
        <dbReference type="ARBA" id="ARBA00022898"/>
    </source>
</evidence>
<sequence>MKLLNDQLSNAPLLNSPLLNDYASKLDELRQQGNLRQFTSNVQQGRMIEIQGQQMLNLSSNDYLGLAADLQLREQFFDETPNELRIMSSSSSRLLTGNFPEYEQLEASLSQAFHGRAVLLFNSGYHMNIGILPALSDSKTLILADKLVHASMIDGIRLSSAKYVRYRHNDLKHLQKLLQQYHTDEAFERIIVVTESIFSMDGDETDLAELVRIKQQFAKVMLYVDEAHAIGVRGEQGLGCAEQYAVIDQIDLLVGTFGKALASVGGYLICHPVIREYLINSMRPLIFSTAQPPLCMAWTHFIFQKVLGLKQQRQHLQQISQNLQQSVQAKGFDCPSTSHIVPVIIGESQKTVEKARQLQQAGFYIMPVRPPTVPKHSSRLRISLTSQVHQAGLEQLVALL</sequence>
<gene>
    <name evidence="14" type="ORF">SAMN05421732_101862</name>
</gene>
<comment type="pathway">
    <text evidence="2">Cofactor biosynthesis; biotin biosynthesis.</text>
</comment>
<keyword evidence="6" id="KW-0808">Transferase</keyword>
<evidence type="ECO:0000313" key="15">
    <source>
        <dbReference type="Proteomes" id="UP000243468"/>
    </source>
</evidence>
<keyword evidence="8 12" id="KW-0663">Pyridoxal phosphate</keyword>
<comment type="similarity">
    <text evidence="3">Belongs to the class-II pyridoxal-phosphate-dependent aminotransferase family. BioF subfamily.</text>
</comment>
<evidence type="ECO:0000256" key="10">
    <source>
        <dbReference type="ARBA" id="ARBA00033381"/>
    </source>
</evidence>
<proteinExistence type="inferred from homology"/>
<organism evidence="14 15">
    <name type="scientific">Acinetobacter kookii</name>
    <dbReference type="NCBI Taxonomy" id="1226327"/>
    <lineage>
        <taxon>Bacteria</taxon>
        <taxon>Pseudomonadati</taxon>
        <taxon>Pseudomonadota</taxon>
        <taxon>Gammaproteobacteria</taxon>
        <taxon>Moraxellales</taxon>
        <taxon>Moraxellaceae</taxon>
        <taxon>Acinetobacter</taxon>
    </lineage>
</organism>
<dbReference type="PROSITE" id="PS00599">
    <property type="entry name" value="AA_TRANSFER_CLASS_2"/>
    <property type="match status" value="1"/>
</dbReference>
<dbReference type="PANTHER" id="PTHR13693">
    <property type="entry name" value="CLASS II AMINOTRANSFERASE/8-AMINO-7-OXONONANOATE SYNTHASE"/>
    <property type="match status" value="1"/>
</dbReference>
<reference evidence="15" key="1">
    <citation type="submission" date="2016-09" db="EMBL/GenBank/DDBJ databases">
        <authorList>
            <person name="Varghese N."/>
            <person name="Submissions S."/>
        </authorList>
    </citation>
    <scope>NUCLEOTIDE SEQUENCE [LARGE SCALE GENOMIC DNA]</scope>
    <source>
        <strain evidence="15">ANC 4667</strain>
    </source>
</reference>
<evidence type="ECO:0000256" key="1">
    <source>
        <dbReference type="ARBA" id="ARBA00001933"/>
    </source>
</evidence>
<keyword evidence="7" id="KW-0093">Biotin biosynthesis</keyword>
<evidence type="ECO:0000256" key="9">
    <source>
        <dbReference type="ARBA" id="ARBA00032610"/>
    </source>
</evidence>
<dbReference type="InterPro" id="IPR015422">
    <property type="entry name" value="PyrdxlP-dep_Trfase_small"/>
</dbReference>
<name>A0A1G6H9K6_9GAMM</name>
<dbReference type="InterPro" id="IPR050087">
    <property type="entry name" value="AON_synthase_class-II"/>
</dbReference>
<dbReference type="Proteomes" id="UP000243468">
    <property type="component" value="Unassembled WGS sequence"/>
</dbReference>